<dbReference type="AlphaFoldDB" id="A0A7J7QZV5"/>
<dbReference type="EMBL" id="JABWUV010000043">
    <property type="protein sequence ID" value="KAF6269428.1"/>
    <property type="molecule type" value="Genomic_DNA"/>
</dbReference>
<gene>
    <name evidence="2" type="ORF">mMyoMyo1_011253</name>
</gene>
<accession>A0A7J7QZV5</accession>
<feature type="region of interest" description="Disordered" evidence="1">
    <location>
        <begin position="166"/>
        <end position="190"/>
    </location>
</feature>
<organism evidence="2 3">
    <name type="scientific">Myotis myotis</name>
    <name type="common">Greater mouse-eared bat</name>
    <name type="synonym">Vespertilio myotis</name>
    <dbReference type="NCBI Taxonomy" id="51298"/>
    <lineage>
        <taxon>Eukaryota</taxon>
        <taxon>Metazoa</taxon>
        <taxon>Chordata</taxon>
        <taxon>Craniata</taxon>
        <taxon>Vertebrata</taxon>
        <taxon>Euteleostomi</taxon>
        <taxon>Mammalia</taxon>
        <taxon>Eutheria</taxon>
        <taxon>Laurasiatheria</taxon>
        <taxon>Chiroptera</taxon>
        <taxon>Yangochiroptera</taxon>
        <taxon>Vespertilionidae</taxon>
        <taxon>Myotis</taxon>
    </lineage>
</organism>
<proteinExistence type="predicted"/>
<keyword evidence="3" id="KW-1185">Reference proteome</keyword>
<evidence type="ECO:0000313" key="3">
    <source>
        <dbReference type="Proteomes" id="UP000527355"/>
    </source>
</evidence>
<comment type="caution">
    <text evidence="2">The sequence shown here is derived from an EMBL/GenBank/DDBJ whole genome shotgun (WGS) entry which is preliminary data.</text>
</comment>
<name>A0A7J7QZV5_MYOMY</name>
<protein>
    <submittedName>
        <fullName evidence="2">Uncharacterized protein</fullName>
    </submittedName>
</protein>
<sequence>MGWAHCAGRAVFTSHTGSTWRATGNMLLVVTDAFSGEVTRVSGKRPGCGAAGGAHRALPSFLRGTHLRLSRLRSFPEGTSPRSSFCEVLHASLQTYTWLRKTPRPSTALWADGELAPERTQAPSQFLTPGTAPEEPDSASLRPRPAAGVVSLTQAQGRWAMSCHVPGQHPDGDARPPAGRKGYAWLTTAP</sequence>
<feature type="region of interest" description="Disordered" evidence="1">
    <location>
        <begin position="114"/>
        <end position="147"/>
    </location>
</feature>
<dbReference type="Proteomes" id="UP000527355">
    <property type="component" value="Unassembled WGS sequence"/>
</dbReference>
<evidence type="ECO:0000313" key="2">
    <source>
        <dbReference type="EMBL" id="KAF6269428.1"/>
    </source>
</evidence>
<evidence type="ECO:0000256" key="1">
    <source>
        <dbReference type="SAM" id="MobiDB-lite"/>
    </source>
</evidence>
<reference evidence="2 3" key="1">
    <citation type="journal article" date="2020" name="Nature">
        <title>Six reference-quality genomes reveal evolution of bat adaptations.</title>
        <authorList>
            <person name="Jebb D."/>
            <person name="Huang Z."/>
            <person name="Pippel M."/>
            <person name="Hughes G.M."/>
            <person name="Lavrichenko K."/>
            <person name="Devanna P."/>
            <person name="Winkler S."/>
            <person name="Jermiin L.S."/>
            <person name="Skirmuntt E.C."/>
            <person name="Katzourakis A."/>
            <person name="Burkitt-Gray L."/>
            <person name="Ray D.A."/>
            <person name="Sullivan K.A.M."/>
            <person name="Roscito J.G."/>
            <person name="Kirilenko B.M."/>
            <person name="Davalos L.M."/>
            <person name="Corthals A.P."/>
            <person name="Power M.L."/>
            <person name="Jones G."/>
            <person name="Ransome R.D."/>
            <person name="Dechmann D.K.N."/>
            <person name="Locatelli A.G."/>
            <person name="Puechmaille S.J."/>
            <person name="Fedrigo O."/>
            <person name="Jarvis E.D."/>
            <person name="Hiller M."/>
            <person name="Vernes S.C."/>
            <person name="Myers E.W."/>
            <person name="Teeling E.C."/>
        </authorList>
    </citation>
    <scope>NUCLEOTIDE SEQUENCE [LARGE SCALE GENOMIC DNA]</scope>
    <source>
        <strain evidence="2">MMyoMyo1</strain>
        <tissue evidence="2">Flight muscle</tissue>
    </source>
</reference>